<dbReference type="KEGG" id="hqn:M0220_03190"/>
<protein>
    <submittedName>
        <fullName evidence="6">HAD family phosphatase</fullName>
    </submittedName>
</protein>
<name>A0AA46YPH6_9GAMM</name>
<dbReference type="PANTHER" id="PTHR46193:SF18">
    <property type="entry name" value="HEXITOL PHOSPHATASE B"/>
    <property type="match status" value="1"/>
</dbReference>
<keyword evidence="3" id="KW-0479">Metal-binding</keyword>
<keyword evidence="4" id="KW-0460">Magnesium</keyword>
<dbReference type="RefSeq" id="WP_264018654.1">
    <property type="nucleotide sequence ID" value="NZ_CP096973.1"/>
</dbReference>
<organism evidence="6 7">
    <name type="scientific">Halomonas qinghailakensis</name>
    <dbReference type="NCBI Taxonomy" id="2937790"/>
    <lineage>
        <taxon>Bacteria</taxon>
        <taxon>Pseudomonadati</taxon>
        <taxon>Pseudomonadota</taxon>
        <taxon>Gammaproteobacteria</taxon>
        <taxon>Oceanospirillales</taxon>
        <taxon>Halomonadaceae</taxon>
        <taxon>Halomonas</taxon>
    </lineage>
</organism>
<dbReference type="GO" id="GO:0003824">
    <property type="term" value="F:catalytic activity"/>
    <property type="evidence" value="ECO:0007669"/>
    <property type="project" value="UniProtKB-ARBA"/>
</dbReference>
<dbReference type="InterPro" id="IPR023214">
    <property type="entry name" value="HAD_sf"/>
</dbReference>
<comment type="similarity">
    <text evidence="2">Belongs to the HAD-like hydrolase superfamily. CbbY/CbbZ/Gph/YieH family.</text>
</comment>
<dbReference type="InterPro" id="IPR041492">
    <property type="entry name" value="HAD_2"/>
</dbReference>
<dbReference type="SUPFAM" id="SSF56784">
    <property type="entry name" value="HAD-like"/>
    <property type="match status" value="1"/>
</dbReference>
<comment type="cofactor">
    <cofactor evidence="1">
        <name>Mg(2+)</name>
        <dbReference type="ChEBI" id="CHEBI:18420"/>
    </cofactor>
</comment>
<dbReference type="AlphaFoldDB" id="A0AA46YPH6"/>
<evidence type="ECO:0000313" key="7">
    <source>
        <dbReference type="Proteomes" id="UP001164935"/>
    </source>
</evidence>
<dbReference type="GO" id="GO:0046872">
    <property type="term" value="F:metal ion binding"/>
    <property type="evidence" value="ECO:0007669"/>
    <property type="project" value="UniProtKB-KW"/>
</dbReference>
<dbReference type="SFLD" id="SFLDS00003">
    <property type="entry name" value="Haloacid_Dehalogenase"/>
    <property type="match status" value="1"/>
</dbReference>
<gene>
    <name evidence="6" type="ORF">M0220_03190</name>
</gene>
<dbReference type="InterPro" id="IPR051600">
    <property type="entry name" value="Beta-PGM-like"/>
</dbReference>
<dbReference type="EMBL" id="CP096973">
    <property type="protein sequence ID" value="UYO75171.1"/>
    <property type="molecule type" value="Genomic_DNA"/>
</dbReference>
<dbReference type="Gene3D" id="1.10.150.240">
    <property type="entry name" value="Putative phosphatase, domain 2"/>
    <property type="match status" value="1"/>
</dbReference>
<dbReference type="NCBIfam" id="TIGR01509">
    <property type="entry name" value="HAD-SF-IA-v3"/>
    <property type="match status" value="1"/>
</dbReference>
<keyword evidence="7" id="KW-1185">Reference proteome</keyword>
<dbReference type="PRINTS" id="PR00413">
    <property type="entry name" value="HADHALOGNASE"/>
</dbReference>
<dbReference type="SFLD" id="SFLDG01129">
    <property type="entry name" value="C1.5:_HAD__Beta-PGM__Phosphata"/>
    <property type="match status" value="1"/>
</dbReference>
<dbReference type="Pfam" id="PF13419">
    <property type="entry name" value="HAD_2"/>
    <property type="match status" value="1"/>
</dbReference>
<proteinExistence type="inferred from homology"/>
<dbReference type="PANTHER" id="PTHR46193">
    <property type="entry name" value="6-PHOSPHOGLUCONATE PHOSPHATASE"/>
    <property type="match status" value="1"/>
</dbReference>
<dbReference type="InterPro" id="IPR036412">
    <property type="entry name" value="HAD-like_sf"/>
</dbReference>
<dbReference type="InterPro" id="IPR006439">
    <property type="entry name" value="HAD-SF_hydro_IA"/>
</dbReference>
<dbReference type="SFLD" id="SFLDG01135">
    <property type="entry name" value="C1.5.6:_HAD__Beta-PGM__Phospha"/>
    <property type="match status" value="1"/>
</dbReference>
<keyword evidence="5" id="KW-0119">Carbohydrate metabolism</keyword>
<dbReference type="CDD" id="cd07505">
    <property type="entry name" value="HAD_BPGM-like"/>
    <property type="match status" value="1"/>
</dbReference>
<dbReference type="Proteomes" id="UP001164935">
    <property type="component" value="Chromosome"/>
</dbReference>
<sequence length="223" mass="24164">MQLRAVLFDHDGTLVNSEPIHYRMWAQVLQRYGFTLTEQEYKARYAGVPTPTNAIDLVQRLGIDDSPKQLAEAKNAATREYLDRQAFPLMPGVQEAISCFHSAGLKLAVVTGASANGVQTTLRVNEFKDYFSAVVSGDDVRASKPAPDCYLLALQQLGVSAAECLAIEDTQHGLEAAFRAGIDCVALPTEMSKHQDFNLAVAVLGGMPEAIEYVSKVLSGSEA</sequence>
<dbReference type="Gene3D" id="3.40.50.1000">
    <property type="entry name" value="HAD superfamily/HAD-like"/>
    <property type="match status" value="1"/>
</dbReference>
<evidence type="ECO:0000313" key="6">
    <source>
        <dbReference type="EMBL" id="UYO75171.1"/>
    </source>
</evidence>
<evidence type="ECO:0000256" key="2">
    <source>
        <dbReference type="ARBA" id="ARBA00006171"/>
    </source>
</evidence>
<dbReference type="InterPro" id="IPR023198">
    <property type="entry name" value="PGP-like_dom2"/>
</dbReference>
<evidence type="ECO:0000256" key="1">
    <source>
        <dbReference type="ARBA" id="ARBA00001946"/>
    </source>
</evidence>
<evidence type="ECO:0000256" key="5">
    <source>
        <dbReference type="ARBA" id="ARBA00023277"/>
    </source>
</evidence>
<evidence type="ECO:0000256" key="3">
    <source>
        <dbReference type="ARBA" id="ARBA00022723"/>
    </source>
</evidence>
<accession>A0AA46YPH6</accession>
<evidence type="ECO:0000256" key="4">
    <source>
        <dbReference type="ARBA" id="ARBA00022842"/>
    </source>
</evidence>
<reference evidence="6" key="1">
    <citation type="submission" date="2022-05" db="EMBL/GenBank/DDBJ databases">
        <title>Complete sequence of a novel PHA-producing Halomonas strain.</title>
        <authorList>
            <person name="Zheng Z."/>
        </authorList>
    </citation>
    <scope>NUCLEOTIDE SEQUENCE</scope>
    <source>
        <strain evidence="6">ZZQ-149</strain>
    </source>
</reference>